<dbReference type="AlphaFoldDB" id="A0A1I5TQH4"/>
<dbReference type="RefSeq" id="WP_092017335.1">
    <property type="nucleotide sequence ID" value="NZ_FOXH01000006.1"/>
</dbReference>
<accession>A0A1I5TQH4</accession>
<organism evidence="1 2">
    <name type="scientific">Pseudarcicella hirudinis</name>
    <dbReference type="NCBI Taxonomy" id="1079859"/>
    <lineage>
        <taxon>Bacteria</taxon>
        <taxon>Pseudomonadati</taxon>
        <taxon>Bacteroidota</taxon>
        <taxon>Cytophagia</taxon>
        <taxon>Cytophagales</taxon>
        <taxon>Flectobacillaceae</taxon>
        <taxon>Pseudarcicella</taxon>
    </lineage>
</organism>
<dbReference type="STRING" id="1079859.SAMN04515674_106148"/>
<dbReference type="Proteomes" id="UP000199306">
    <property type="component" value="Unassembled WGS sequence"/>
</dbReference>
<sequence>MQNSLKNNVELTELSNAELIENQGGGAIGNACHTIGNVIDSFRGDSSNWHLAGDVFNALGL</sequence>
<gene>
    <name evidence="1" type="ORF">SAMN04515674_106148</name>
</gene>
<dbReference type="EMBL" id="FOXH01000006">
    <property type="protein sequence ID" value="SFP85141.1"/>
    <property type="molecule type" value="Genomic_DNA"/>
</dbReference>
<keyword evidence="2" id="KW-1185">Reference proteome</keyword>
<evidence type="ECO:0000313" key="2">
    <source>
        <dbReference type="Proteomes" id="UP000199306"/>
    </source>
</evidence>
<proteinExistence type="predicted"/>
<protein>
    <submittedName>
        <fullName evidence="1">Uncharacterized protein</fullName>
    </submittedName>
</protein>
<reference evidence="1 2" key="1">
    <citation type="submission" date="2016-10" db="EMBL/GenBank/DDBJ databases">
        <authorList>
            <person name="de Groot N.N."/>
        </authorList>
    </citation>
    <scope>NUCLEOTIDE SEQUENCE [LARGE SCALE GENOMIC DNA]</scope>
    <source>
        <strain evidence="2">E92,LMG 26720,CCM 7988</strain>
    </source>
</reference>
<evidence type="ECO:0000313" key="1">
    <source>
        <dbReference type="EMBL" id="SFP85141.1"/>
    </source>
</evidence>
<name>A0A1I5TQH4_9BACT</name>